<proteinExistence type="predicted"/>
<dbReference type="AlphaFoldDB" id="A0A2G9G6J5"/>
<name>A0A2G9G6J5_9LAMI</name>
<accession>A0A2G9G6J5</accession>
<gene>
    <name evidence="2" type="ORF">CDL12_26568</name>
</gene>
<evidence type="ECO:0000313" key="3">
    <source>
        <dbReference type="Proteomes" id="UP000231279"/>
    </source>
</evidence>
<reference evidence="3" key="1">
    <citation type="journal article" date="2018" name="Gigascience">
        <title>Genome assembly of the Pink Ipe (Handroanthus impetiginosus, Bignoniaceae), a highly valued, ecologically keystone Neotropical timber forest tree.</title>
        <authorList>
            <person name="Silva-Junior O.B."/>
            <person name="Grattapaglia D."/>
            <person name="Novaes E."/>
            <person name="Collevatti R.G."/>
        </authorList>
    </citation>
    <scope>NUCLEOTIDE SEQUENCE [LARGE SCALE GENOMIC DNA]</scope>
    <source>
        <strain evidence="3">cv. UFG-1</strain>
    </source>
</reference>
<organism evidence="2 3">
    <name type="scientific">Handroanthus impetiginosus</name>
    <dbReference type="NCBI Taxonomy" id="429701"/>
    <lineage>
        <taxon>Eukaryota</taxon>
        <taxon>Viridiplantae</taxon>
        <taxon>Streptophyta</taxon>
        <taxon>Embryophyta</taxon>
        <taxon>Tracheophyta</taxon>
        <taxon>Spermatophyta</taxon>
        <taxon>Magnoliopsida</taxon>
        <taxon>eudicotyledons</taxon>
        <taxon>Gunneridae</taxon>
        <taxon>Pentapetalae</taxon>
        <taxon>asterids</taxon>
        <taxon>lamiids</taxon>
        <taxon>Lamiales</taxon>
        <taxon>Bignoniaceae</taxon>
        <taxon>Crescentiina</taxon>
        <taxon>Tabebuia alliance</taxon>
        <taxon>Handroanthus</taxon>
    </lineage>
</organism>
<evidence type="ECO:0000256" key="1">
    <source>
        <dbReference type="SAM" id="MobiDB-lite"/>
    </source>
</evidence>
<protein>
    <submittedName>
        <fullName evidence="2">Uncharacterized protein</fullName>
    </submittedName>
</protein>
<feature type="region of interest" description="Disordered" evidence="1">
    <location>
        <begin position="327"/>
        <end position="346"/>
    </location>
</feature>
<dbReference type="OrthoDB" id="848707at2759"/>
<evidence type="ECO:0000313" key="2">
    <source>
        <dbReference type="EMBL" id="PIN00929.1"/>
    </source>
</evidence>
<keyword evidence="3" id="KW-1185">Reference proteome</keyword>
<dbReference type="Proteomes" id="UP000231279">
    <property type="component" value="Unassembled WGS sequence"/>
</dbReference>
<sequence>MANFPTGNANEATMVFNTPPSLPIQASGNQCSLLPSCITDWKFSAVLDALKFSDVCAENKYLTNFSSRKLNRGKGVLFSSIPESIVVDWIRALDWDKVMAVNEISYPHLVKLFNSNMVIVTDDSENVCLKSFVLGKELILTIAYVNSLFDLPDEGSKFFSFGEWNTPECTLADFCHIFWEGKTYPFSGGKALNNMFADHFFLHKLIFCTLLSGATTSGGHTTDKNTMSMYLTFMTVHERLVNLGFIVLKYIAYSAVHFSKNLPYGMFLILVFRKENIFLPQSWMEPPKECCIIDLNSLIKMRIQHFETDGWYRGVKKDAKADPIKVSSFADTPPRKRTHNSTSAVPPTCPNITSLQAFLESLHTKIDSQSTIILELKNQVRKLRSQEVPLLMLKREKK</sequence>
<comment type="caution">
    <text evidence="2">The sequence shown here is derived from an EMBL/GenBank/DDBJ whole genome shotgun (WGS) entry which is preliminary data.</text>
</comment>
<dbReference type="EMBL" id="NKXS01006680">
    <property type="protein sequence ID" value="PIN00929.1"/>
    <property type="molecule type" value="Genomic_DNA"/>
</dbReference>